<dbReference type="Proteomes" id="UP001485043">
    <property type="component" value="Unassembled WGS sequence"/>
</dbReference>
<dbReference type="PROSITE" id="PS50011">
    <property type="entry name" value="PROTEIN_KINASE_DOM"/>
    <property type="match status" value="1"/>
</dbReference>
<dbReference type="PROSITE" id="PS00108">
    <property type="entry name" value="PROTEIN_KINASE_ST"/>
    <property type="match status" value="1"/>
</dbReference>
<accession>A0AAW1SHR6</accession>
<gene>
    <name evidence="3" type="ORF">WJX84_004605</name>
</gene>
<feature type="region of interest" description="Disordered" evidence="1">
    <location>
        <begin position="25"/>
        <end position="59"/>
    </location>
</feature>
<dbReference type="AlphaFoldDB" id="A0AAW1SHR6"/>
<dbReference type="PANTHER" id="PTHR23257">
    <property type="entry name" value="SERINE-THREONINE PROTEIN KINASE"/>
    <property type="match status" value="1"/>
</dbReference>
<dbReference type="PANTHER" id="PTHR23257:SF963">
    <property type="entry name" value="AT08303P"/>
    <property type="match status" value="1"/>
</dbReference>
<dbReference type="InterPro" id="IPR050167">
    <property type="entry name" value="Ser_Thr_protein_kinase"/>
</dbReference>
<evidence type="ECO:0000259" key="2">
    <source>
        <dbReference type="PROSITE" id="PS50011"/>
    </source>
</evidence>
<dbReference type="Gene3D" id="1.10.510.10">
    <property type="entry name" value="Transferase(Phosphotransferase) domain 1"/>
    <property type="match status" value="2"/>
</dbReference>
<proteinExistence type="predicted"/>
<dbReference type="InterPro" id="IPR011009">
    <property type="entry name" value="Kinase-like_dom_sf"/>
</dbReference>
<dbReference type="GO" id="GO:0005524">
    <property type="term" value="F:ATP binding"/>
    <property type="evidence" value="ECO:0007669"/>
    <property type="project" value="InterPro"/>
</dbReference>
<dbReference type="Pfam" id="PF07714">
    <property type="entry name" value="PK_Tyr_Ser-Thr"/>
    <property type="match status" value="1"/>
</dbReference>
<name>A0AAW1SHR6_9CHLO</name>
<keyword evidence="4" id="KW-1185">Reference proteome</keyword>
<organism evidence="3 4">
    <name type="scientific">Apatococcus fuscideae</name>
    <dbReference type="NCBI Taxonomy" id="2026836"/>
    <lineage>
        <taxon>Eukaryota</taxon>
        <taxon>Viridiplantae</taxon>
        <taxon>Chlorophyta</taxon>
        <taxon>core chlorophytes</taxon>
        <taxon>Trebouxiophyceae</taxon>
        <taxon>Chlorellales</taxon>
        <taxon>Chlorellaceae</taxon>
        <taxon>Apatococcus</taxon>
    </lineage>
</organism>
<reference evidence="3 4" key="1">
    <citation type="journal article" date="2024" name="Nat. Commun.">
        <title>Phylogenomics reveals the evolutionary origins of lichenization in chlorophyte algae.</title>
        <authorList>
            <person name="Puginier C."/>
            <person name="Libourel C."/>
            <person name="Otte J."/>
            <person name="Skaloud P."/>
            <person name="Haon M."/>
            <person name="Grisel S."/>
            <person name="Petersen M."/>
            <person name="Berrin J.G."/>
            <person name="Delaux P.M."/>
            <person name="Dal Grande F."/>
            <person name="Keller J."/>
        </authorList>
    </citation>
    <scope>NUCLEOTIDE SEQUENCE [LARGE SCALE GENOMIC DNA]</scope>
    <source>
        <strain evidence="3 4">SAG 2523</strain>
    </source>
</reference>
<protein>
    <recommendedName>
        <fullName evidence="2">Protein kinase domain-containing protein</fullName>
    </recommendedName>
</protein>
<dbReference type="EMBL" id="JALJOV010001609">
    <property type="protein sequence ID" value="KAK9845592.1"/>
    <property type="molecule type" value="Genomic_DNA"/>
</dbReference>
<dbReference type="GO" id="GO:0005737">
    <property type="term" value="C:cytoplasm"/>
    <property type="evidence" value="ECO:0007669"/>
    <property type="project" value="TreeGrafter"/>
</dbReference>
<evidence type="ECO:0000256" key="1">
    <source>
        <dbReference type="SAM" id="MobiDB-lite"/>
    </source>
</evidence>
<comment type="caution">
    <text evidence="3">The sequence shown here is derived from an EMBL/GenBank/DDBJ whole genome shotgun (WGS) entry which is preliminary data.</text>
</comment>
<sequence>MANDLLFSTLSKPLRWNGFKAYAPQGGHEDAPRSGKKRSAASAGLTVDHGTSSKIQRTRAPTLEPSLRMAAAKVPATDAVLCCAPGLSKEALQYPVVVESAFEAQAAPVMLGEGSQGCVVLRSWKGSSSGCAVGSAFVAVKCIKKGIKNPAAARLELAYEASVTASMPQHTNVLTPLALLFEDNSCQQLNGIVYPFMDGQDLFEFNKNHFEHGMTLSSRQRMTILEGVAAGHGTTGYRAPEQLPPRWLGTLIDFTITPLRSLILSPASAIFLPKVWSSKPYRPIGNALLGPYSPVHASRRQQTVKIIIDHRLLTGIQADLLEAEFVDAREVTEIAKANLAEPAACGDENCGADFDDFEEARASLRKSGNDALINSGPLAIKWLEAGAARTPETLRFLGRLLEEALLQAGLHHPNVLGSCGAVVNGNSFAGFLMPFLQGGSLDAALRELLEGGHELCIQERALIALPIAEGLDYLHQSDLVHLDVKAANVFLERPLLVGGKLQLASGLKVADFGLSMRMQPGQSLDVNLGRGTETHMAPEVRKGTKVTSKADVWSFGVLLWELLERRAPQEEDLKGVRPCILAGCEPAWKLLMQQCWKAAPGARPSMAQIIEHLQDMLD</sequence>
<evidence type="ECO:0000313" key="3">
    <source>
        <dbReference type="EMBL" id="KAK9845592.1"/>
    </source>
</evidence>
<dbReference type="InterPro" id="IPR000719">
    <property type="entry name" value="Prot_kinase_dom"/>
</dbReference>
<feature type="domain" description="Protein kinase" evidence="2">
    <location>
        <begin position="339"/>
        <end position="617"/>
    </location>
</feature>
<dbReference type="SUPFAM" id="SSF56112">
    <property type="entry name" value="Protein kinase-like (PK-like)"/>
    <property type="match status" value="2"/>
</dbReference>
<dbReference type="GO" id="GO:0004672">
    <property type="term" value="F:protein kinase activity"/>
    <property type="evidence" value="ECO:0007669"/>
    <property type="project" value="InterPro"/>
</dbReference>
<evidence type="ECO:0000313" key="4">
    <source>
        <dbReference type="Proteomes" id="UP001485043"/>
    </source>
</evidence>
<dbReference type="InterPro" id="IPR001245">
    <property type="entry name" value="Ser-Thr/Tyr_kinase_cat_dom"/>
</dbReference>
<dbReference type="GO" id="GO:0007165">
    <property type="term" value="P:signal transduction"/>
    <property type="evidence" value="ECO:0007669"/>
    <property type="project" value="TreeGrafter"/>
</dbReference>
<dbReference type="InterPro" id="IPR008271">
    <property type="entry name" value="Ser/Thr_kinase_AS"/>
</dbReference>
<dbReference type="SMART" id="SM00220">
    <property type="entry name" value="S_TKc"/>
    <property type="match status" value="1"/>
</dbReference>